<proteinExistence type="predicted"/>
<dbReference type="InterPro" id="IPR038071">
    <property type="entry name" value="UROD/MetE-like_sf"/>
</dbReference>
<feature type="domain" description="Uroporphyrinogen decarboxylase (URO-D)" evidence="1">
    <location>
        <begin position="142"/>
        <end position="328"/>
    </location>
</feature>
<keyword evidence="3" id="KW-1185">Reference proteome</keyword>
<dbReference type="InterPro" id="IPR052024">
    <property type="entry name" value="Methanogen_methyltrans"/>
</dbReference>
<dbReference type="Pfam" id="PF01208">
    <property type="entry name" value="URO-D"/>
    <property type="match status" value="1"/>
</dbReference>
<evidence type="ECO:0000313" key="2">
    <source>
        <dbReference type="EMBL" id="VGO15892.1"/>
    </source>
</evidence>
<organism evidence="2 3">
    <name type="scientific">Pontiella desulfatans</name>
    <dbReference type="NCBI Taxonomy" id="2750659"/>
    <lineage>
        <taxon>Bacteria</taxon>
        <taxon>Pseudomonadati</taxon>
        <taxon>Kiritimatiellota</taxon>
        <taxon>Kiritimatiellia</taxon>
        <taxon>Kiritimatiellales</taxon>
        <taxon>Pontiellaceae</taxon>
        <taxon>Pontiella</taxon>
    </lineage>
</organism>
<evidence type="ECO:0000313" key="3">
    <source>
        <dbReference type="Proteomes" id="UP000366872"/>
    </source>
</evidence>
<dbReference type="GO" id="GO:0004853">
    <property type="term" value="F:uroporphyrinogen decarboxylase activity"/>
    <property type="evidence" value="ECO:0007669"/>
    <property type="project" value="InterPro"/>
</dbReference>
<dbReference type="AlphaFoldDB" id="A0A6C2U739"/>
<dbReference type="PANTHER" id="PTHR47099">
    <property type="entry name" value="METHYLCOBAMIDE:COM METHYLTRANSFERASE MTBA"/>
    <property type="match status" value="1"/>
</dbReference>
<gene>
    <name evidence="2" type="ORF">PDESU_04480</name>
</gene>
<dbReference type="SUPFAM" id="SSF51726">
    <property type="entry name" value="UROD/MetE-like"/>
    <property type="match status" value="1"/>
</dbReference>
<protein>
    <recommendedName>
        <fullName evidence="1">Uroporphyrinogen decarboxylase (URO-D) domain-containing protein</fullName>
    </recommendedName>
</protein>
<dbReference type="Gene3D" id="3.20.20.210">
    <property type="match status" value="1"/>
</dbReference>
<evidence type="ECO:0000259" key="1">
    <source>
        <dbReference type="Pfam" id="PF01208"/>
    </source>
</evidence>
<dbReference type="InterPro" id="IPR000257">
    <property type="entry name" value="Uroporphyrinogen_deCOase"/>
</dbReference>
<dbReference type="Proteomes" id="UP000366872">
    <property type="component" value="Unassembled WGS sequence"/>
</dbReference>
<dbReference type="GO" id="GO:0006779">
    <property type="term" value="P:porphyrin-containing compound biosynthetic process"/>
    <property type="evidence" value="ECO:0007669"/>
    <property type="project" value="InterPro"/>
</dbReference>
<name>A0A6C2U739_PONDE</name>
<reference evidence="2 3" key="1">
    <citation type="submission" date="2019-04" db="EMBL/GenBank/DDBJ databases">
        <authorList>
            <person name="Van Vliet M D."/>
        </authorList>
    </citation>
    <scope>NUCLEOTIDE SEQUENCE [LARGE SCALE GENOMIC DNA]</scope>
    <source>
        <strain evidence="2 3">F1</strain>
    </source>
</reference>
<dbReference type="EMBL" id="CAAHFG010000003">
    <property type="protein sequence ID" value="VGO15892.1"/>
    <property type="molecule type" value="Genomic_DNA"/>
</dbReference>
<accession>A0A6C2U739</accession>
<sequence length="350" mass="39927">MTKREVVRAVLNGEKPPYVPWSYKFTEEPEKALQEYLGCDDLEKTLGNHIVRVGSDIGFFDDIGNDRLRDVFGVIWDRSVDKDIGVVENCLIPEPTMEGFEFPDPLDQRFFENIEPKLSTYSDCFRVFEIGFSLYERAWTVRGMENFMIDMIEEPEFVHELLTAIADYNLAQVEEALKYDIDAVYFGDDWGQQHGLIMGPKFWREYILPQLKRMYGHVREAGKFVMIHSCGDVDELFDDLVDAGLNCFNPFQPEVMDIHSILPAYRGRLAFHGGLSMQKTLPFGTAEDVRNESRSLLKLGADGGYIFSPSHSVESDTSIENMVAFIEEAFAQESYQALYPGAKLKLPATA</sequence>
<dbReference type="PANTHER" id="PTHR47099:SF1">
    <property type="entry name" value="METHYLCOBAMIDE:COM METHYLTRANSFERASE MTBA"/>
    <property type="match status" value="1"/>
</dbReference>